<dbReference type="KEGG" id="csty:KN1_21160"/>
<name>A0A8D5U7L3_9CREN</name>
<dbReference type="Proteomes" id="UP000825123">
    <property type="component" value="Chromosome"/>
</dbReference>
<accession>A0A8D5U7L3</accession>
<evidence type="ECO:0000313" key="1">
    <source>
        <dbReference type="EMBL" id="BCU70819.1"/>
    </source>
</evidence>
<keyword evidence="2" id="KW-1185">Reference proteome</keyword>
<evidence type="ECO:0000313" key="2">
    <source>
        <dbReference type="Proteomes" id="UP000825123"/>
    </source>
</evidence>
<sequence>MHYISLLYAKLINSYAKCIIGVCKMNGKVQFGENWVKVNDSIFYTTPYGVQVLKAWYGRKKRYDIDAPEEYIIETLEYLAKAFSLLNPQNRGEAENFLSILEDADAYTDFRIKEVIDRIYANRNANTWVREL</sequence>
<gene>
    <name evidence="1" type="ORF">KN1_21160</name>
</gene>
<dbReference type="AlphaFoldDB" id="A0A8D5U7L3"/>
<protein>
    <submittedName>
        <fullName evidence="1">Uncharacterized protein</fullName>
    </submittedName>
</protein>
<proteinExistence type="predicted"/>
<dbReference type="EMBL" id="AP024597">
    <property type="protein sequence ID" value="BCU70819.1"/>
    <property type="molecule type" value="Genomic_DNA"/>
</dbReference>
<reference evidence="1 2" key="1">
    <citation type="submission" date="2021-04" db="EMBL/GenBank/DDBJ databases">
        <title>Complete genome sequence of Stygiolobus sp. KN-1.</title>
        <authorList>
            <person name="Nakamura K."/>
            <person name="Sakai H."/>
            <person name="Kurosawa N."/>
        </authorList>
    </citation>
    <scope>NUCLEOTIDE SEQUENCE [LARGE SCALE GENOMIC DNA]</scope>
    <source>
        <strain evidence="1 2">KN-1</strain>
    </source>
</reference>
<organism evidence="1 2">
    <name type="scientific">Stygiolobus caldivivus</name>
    <dbReference type="NCBI Taxonomy" id="2824673"/>
    <lineage>
        <taxon>Archaea</taxon>
        <taxon>Thermoproteota</taxon>
        <taxon>Thermoprotei</taxon>
        <taxon>Sulfolobales</taxon>
        <taxon>Sulfolobaceae</taxon>
        <taxon>Stygiolobus</taxon>
    </lineage>
</organism>